<dbReference type="EMBL" id="CANTFK010000966">
    <property type="protein sequence ID" value="CAI5735191.1"/>
    <property type="molecule type" value="Genomic_DNA"/>
</dbReference>
<protein>
    <recommendedName>
        <fullName evidence="5">Post-SET domain-containing protein</fullName>
    </recommendedName>
</protein>
<evidence type="ECO:0000259" key="2">
    <source>
        <dbReference type="Pfam" id="PF03476"/>
    </source>
</evidence>
<gene>
    <name evidence="3" type="ORF">PFR002_LOCUS7703</name>
</gene>
<comment type="caution">
    <text evidence="3">The sequence shown here is derived from an EMBL/GenBank/DDBJ whole genome shotgun (WGS) entry which is preliminary data.</text>
</comment>
<dbReference type="Gene3D" id="3.90.1150.10">
    <property type="entry name" value="Aspartate Aminotransferase, domain 1"/>
    <property type="match status" value="1"/>
</dbReference>
<dbReference type="AlphaFoldDB" id="A0AAV0UEJ4"/>
<evidence type="ECO:0000313" key="3">
    <source>
        <dbReference type="EMBL" id="CAI5735191.1"/>
    </source>
</evidence>
<reference evidence="3" key="1">
    <citation type="submission" date="2022-12" db="EMBL/GenBank/DDBJ databases">
        <authorList>
            <person name="Webb A."/>
        </authorList>
    </citation>
    <scope>NUCLEOTIDE SEQUENCE</scope>
    <source>
        <strain evidence="3">Pf2</strain>
    </source>
</reference>
<dbReference type="InterPro" id="IPR005303">
    <property type="entry name" value="MOCOS_middle"/>
</dbReference>
<dbReference type="PANTHER" id="PTHR14237">
    <property type="entry name" value="MOLYBDOPTERIN COFACTOR SULFURASE MOSC"/>
    <property type="match status" value="1"/>
</dbReference>
<dbReference type="Proteomes" id="UP001159659">
    <property type="component" value="Unassembled WGS sequence"/>
</dbReference>
<sequence>MSYLKKQYHGGGTMQSILAGRNDFVPRGMDNNKDSSSSFANGTQSFLSILSLRHGIEQVEKLGMARILAHTASLRPLLVGRLAALKHWNGRPICVVYGSGSSKTTAKEEGPTVACNFLRSDGSYVGYSKVHKLSEIHNIHLRTGCFCNPVACQHYLGLKESDLMTNIAAGHIHVNIRRLHQQIQLQAYRLRLVLPGMCQRNHTSAKLHYPIKSCSGMVVDAWPIGSRGLLFDREFAIVNLSMSTALTLKAFPKLCFLYPILDLERQTLTILYHNPDTSTSRQSETLPPSPELRSLPSSFTIPLHAETSITKSHGKDDSRHMRVCADMCRGRNVDADVFQWLNSCLGGLVSNAKETF</sequence>
<dbReference type="Pfam" id="PF03476">
    <property type="entry name" value="MOSC_N"/>
    <property type="match status" value="1"/>
</dbReference>
<evidence type="ECO:0000313" key="4">
    <source>
        <dbReference type="Proteomes" id="UP001159659"/>
    </source>
</evidence>
<dbReference type="PANTHER" id="PTHR14237:SF80">
    <property type="entry name" value="MOLYBDENUM COFACTOR SULFURASE"/>
    <property type="match status" value="1"/>
</dbReference>
<dbReference type="SUPFAM" id="SSF141673">
    <property type="entry name" value="MOSC N-terminal domain-like"/>
    <property type="match status" value="1"/>
</dbReference>
<feature type="domain" description="Aminotransferase class V" evidence="1">
    <location>
        <begin position="32"/>
        <end position="153"/>
    </location>
</feature>
<name>A0AAV0UEJ4_9STRA</name>
<dbReference type="SUPFAM" id="SSF53383">
    <property type="entry name" value="PLP-dependent transferases"/>
    <property type="match status" value="1"/>
</dbReference>
<organism evidence="3 4">
    <name type="scientific">Peronospora farinosa</name>
    <dbReference type="NCBI Taxonomy" id="134698"/>
    <lineage>
        <taxon>Eukaryota</taxon>
        <taxon>Sar</taxon>
        <taxon>Stramenopiles</taxon>
        <taxon>Oomycota</taxon>
        <taxon>Peronosporomycetes</taxon>
        <taxon>Peronosporales</taxon>
        <taxon>Peronosporaceae</taxon>
        <taxon>Peronospora</taxon>
    </lineage>
</organism>
<evidence type="ECO:0008006" key="5">
    <source>
        <dbReference type="Google" id="ProtNLM"/>
    </source>
</evidence>
<dbReference type="InterPro" id="IPR015424">
    <property type="entry name" value="PyrdxlP-dep_Trfase"/>
</dbReference>
<feature type="domain" description="Molybdenum cofactor sulfurase middle" evidence="2">
    <location>
        <begin position="208"/>
        <end position="273"/>
    </location>
</feature>
<proteinExistence type="predicted"/>
<dbReference type="Pfam" id="PF00266">
    <property type="entry name" value="Aminotran_5"/>
    <property type="match status" value="1"/>
</dbReference>
<evidence type="ECO:0000259" key="1">
    <source>
        <dbReference type="Pfam" id="PF00266"/>
    </source>
</evidence>
<dbReference type="InterPro" id="IPR000192">
    <property type="entry name" value="Aminotrans_V_dom"/>
</dbReference>
<dbReference type="InterPro" id="IPR015422">
    <property type="entry name" value="PyrdxlP-dep_Trfase_small"/>
</dbReference>
<accession>A0AAV0UEJ4</accession>